<feature type="compositionally biased region" description="Polar residues" evidence="3">
    <location>
        <begin position="567"/>
        <end position="578"/>
    </location>
</feature>
<dbReference type="InterPro" id="IPR009057">
    <property type="entry name" value="Homeodomain-like_sf"/>
</dbReference>
<dbReference type="CDD" id="cd11660">
    <property type="entry name" value="SANT_TRF"/>
    <property type="match status" value="1"/>
</dbReference>
<dbReference type="PANTHER" id="PTHR47206">
    <property type="entry name" value="HOMEODOMAIN-LIKE SUPERFAMILY PROTEIN"/>
    <property type="match status" value="1"/>
</dbReference>
<reference evidence="5" key="1">
    <citation type="submission" date="2025-08" db="UniProtKB">
        <authorList>
            <consortium name="RefSeq"/>
        </authorList>
    </citation>
    <scope>IDENTIFICATION</scope>
    <source>
        <tissue evidence="5">Leaves</tissue>
    </source>
</reference>
<dbReference type="OrthoDB" id="608866at2759"/>
<sequence length="618" mass="66529">MVDKIVKRRKVSISEDDLSTLLQRYTATTVLALLWEVARCPDVNIDWEALAKNTSTGISDAREYQMLWRHLAYRHPLLDKFEDGAQPLDDDSDLECEVEAVPIVSTDALTEAAACVKVLIASALPSDSSLPNSSLVEAPLTINIPNGPSSRAPSENPEATCSMQGMNITIPFSVQKQPLSAATPAEGLDANGPANGTLPPRRKRKPWSETEDMELISAVQKFGEGNWANIVRADFMVDRTASQLSQRWAIIRKRRGNLNVGINSTSSQLSEARRAAHHAMSLALDMPVKNFTAARPAGTNMISYSMLPTTTAEAAEVGSIIQAKDKSHQGSVPTKTSPMGSLGSTEKSQVSSKKPSASTIGSDSVLRATAVAAGARIASPSDVASFIKATQTKNAVHIKPASGYSTKPSMPGGVSTLSETQTNLLHVCPGPEATHPGSVKAASPTIQRTLSATSLNRSSEQSNAVLSTLPPEHLPKLEVKAVDEIKIKDGACVSRNAQTEQIQENKESSPDLKPEFEKEMTDVENSRSSLNMKTAESYHKAVSDIQAEVRQSTDDKELMTSPVRGDIQSSVKENCENQGTDEKLADLPSIIADRCGEKLVVLRKNEGGNEIEEEKKVK</sequence>
<dbReference type="InterPro" id="IPR001005">
    <property type="entry name" value="SANT/Myb"/>
</dbReference>
<evidence type="ECO:0000256" key="2">
    <source>
        <dbReference type="ARBA" id="ARBA00023242"/>
    </source>
</evidence>
<evidence type="ECO:0000256" key="1">
    <source>
        <dbReference type="ARBA" id="ARBA00004123"/>
    </source>
</evidence>
<dbReference type="Proteomes" id="UP000235220">
    <property type="component" value="Chromosome 5"/>
</dbReference>
<dbReference type="RefSeq" id="XP_018842529.1">
    <property type="nucleotide sequence ID" value="XM_018986984.2"/>
</dbReference>
<dbReference type="Pfam" id="PF00249">
    <property type="entry name" value="Myb_DNA-binding"/>
    <property type="match status" value="1"/>
</dbReference>
<comment type="subcellular location">
    <subcellularLocation>
        <location evidence="1">Nucleus</location>
    </subcellularLocation>
</comment>
<name>A0A2I4GF51_JUGRE</name>
<dbReference type="GO" id="GO:0005634">
    <property type="term" value="C:nucleus"/>
    <property type="evidence" value="ECO:0007669"/>
    <property type="project" value="UniProtKB-SubCell"/>
</dbReference>
<proteinExistence type="predicted"/>
<dbReference type="SUPFAM" id="SSF46689">
    <property type="entry name" value="Homeodomain-like"/>
    <property type="match status" value="1"/>
</dbReference>
<dbReference type="STRING" id="51240.A0A2I4GF51"/>
<accession>A0A2I4GF51</accession>
<dbReference type="Gramene" id="Jr05_13980_p1">
    <property type="protein sequence ID" value="cds.Jr05_13980_p1"/>
    <property type="gene ID" value="Jr05_13980"/>
</dbReference>
<dbReference type="PROSITE" id="PS50090">
    <property type="entry name" value="MYB_LIKE"/>
    <property type="match status" value="1"/>
</dbReference>
<gene>
    <name evidence="5" type="primary">LOC109007345</name>
</gene>
<evidence type="ECO:0000313" key="4">
    <source>
        <dbReference type="Proteomes" id="UP000235220"/>
    </source>
</evidence>
<dbReference type="InterPro" id="IPR017930">
    <property type="entry name" value="Myb_dom"/>
</dbReference>
<feature type="region of interest" description="Disordered" evidence="3">
    <location>
        <begin position="323"/>
        <end position="360"/>
    </location>
</feature>
<dbReference type="PANTHER" id="PTHR47206:SF1">
    <property type="entry name" value="HOMEODOMAIN-LIKE SUPERFAMILY PROTEIN"/>
    <property type="match status" value="1"/>
</dbReference>
<protein>
    <submittedName>
        <fullName evidence="5">Uncharacterized protein LOC109007345 isoform X1</fullName>
    </submittedName>
</protein>
<dbReference type="KEGG" id="jre:109007345"/>
<feature type="region of interest" description="Disordered" evidence="3">
    <location>
        <begin position="548"/>
        <end position="580"/>
    </location>
</feature>
<dbReference type="GeneID" id="109007345"/>
<feature type="region of interest" description="Disordered" evidence="3">
    <location>
        <begin position="496"/>
        <end position="516"/>
    </location>
</feature>
<feature type="compositionally biased region" description="Polar residues" evidence="3">
    <location>
        <begin position="329"/>
        <end position="360"/>
    </location>
</feature>
<keyword evidence="4" id="KW-1185">Reference proteome</keyword>
<evidence type="ECO:0000313" key="5">
    <source>
        <dbReference type="RefSeq" id="XP_018842529.1"/>
    </source>
</evidence>
<organism evidence="4 5">
    <name type="scientific">Juglans regia</name>
    <name type="common">English walnut</name>
    <dbReference type="NCBI Taxonomy" id="51240"/>
    <lineage>
        <taxon>Eukaryota</taxon>
        <taxon>Viridiplantae</taxon>
        <taxon>Streptophyta</taxon>
        <taxon>Embryophyta</taxon>
        <taxon>Tracheophyta</taxon>
        <taxon>Spermatophyta</taxon>
        <taxon>Magnoliopsida</taxon>
        <taxon>eudicotyledons</taxon>
        <taxon>Gunneridae</taxon>
        <taxon>Pentapetalae</taxon>
        <taxon>rosids</taxon>
        <taxon>fabids</taxon>
        <taxon>Fagales</taxon>
        <taxon>Juglandaceae</taxon>
        <taxon>Juglans</taxon>
    </lineage>
</organism>
<keyword evidence="2" id="KW-0539">Nucleus</keyword>
<dbReference type="Gene3D" id="1.10.10.60">
    <property type="entry name" value="Homeodomain-like"/>
    <property type="match status" value="1"/>
</dbReference>
<dbReference type="SMART" id="SM00717">
    <property type="entry name" value="SANT"/>
    <property type="match status" value="1"/>
</dbReference>
<evidence type="ECO:0000256" key="3">
    <source>
        <dbReference type="SAM" id="MobiDB-lite"/>
    </source>
</evidence>
<dbReference type="PROSITE" id="PS51294">
    <property type="entry name" value="HTH_MYB"/>
    <property type="match status" value="1"/>
</dbReference>
<feature type="compositionally biased region" description="Basic and acidic residues" evidence="3">
    <location>
        <begin position="503"/>
        <end position="516"/>
    </location>
</feature>
<dbReference type="GO" id="GO:0000976">
    <property type="term" value="F:transcription cis-regulatory region binding"/>
    <property type="evidence" value="ECO:0000318"/>
    <property type="project" value="GO_Central"/>
</dbReference>
<dbReference type="AlphaFoldDB" id="A0A2I4GF51"/>
<dbReference type="FunCoup" id="A0A2I4GF51">
    <property type="interactions" value="488"/>
</dbReference>
<feature type="region of interest" description="Disordered" evidence="3">
    <location>
        <begin position="183"/>
        <end position="209"/>
    </location>
</feature>